<name>A0A091RK74_9AVES</name>
<feature type="non-terminal residue" evidence="1">
    <location>
        <position position="1"/>
    </location>
</feature>
<feature type="non-terminal residue" evidence="1">
    <location>
        <position position="95"/>
    </location>
</feature>
<dbReference type="AlphaFoldDB" id="A0A091RK74"/>
<evidence type="ECO:0000313" key="2">
    <source>
        <dbReference type="Proteomes" id="UP000053369"/>
    </source>
</evidence>
<gene>
    <name evidence="1" type="ORF">N332_05438</name>
</gene>
<proteinExistence type="predicted"/>
<protein>
    <submittedName>
        <fullName evidence="1">Uncharacterized protein</fullName>
    </submittedName>
</protein>
<sequence>CRKDLRFSWVISTSFHLPPLSNVLFEGCSAGGEYTSLNWLRGDSLIFCWSDSWFTKEAATTSKGSALLCQCLPLKMVISCLLRPGEALLFHAALL</sequence>
<organism evidence="1 2">
    <name type="scientific">Mesitornis unicolor</name>
    <name type="common">brown roatelo</name>
    <dbReference type="NCBI Taxonomy" id="54374"/>
    <lineage>
        <taxon>Eukaryota</taxon>
        <taxon>Metazoa</taxon>
        <taxon>Chordata</taxon>
        <taxon>Craniata</taxon>
        <taxon>Vertebrata</taxon>
        <taxon>Euteleostomi</taxon>
        <taxon>Archelosauria</taxon>
        <taxon>Archosauria</taxon>
        <taxon>Dinosauria</taxon>
        <taxon>Saurischia</taxon>
        <taxon>Theropoda</taxon>
        <taxon>Coelurosauria</taxon>
        <taxon>Aves</taxon>
        <taxon>Neognathae</taxon>
        <taxon>Neoaves</taxon>
        <taxon>Columbimorphae</taxon>
        <taxon>Mesitornithiformes</taxon>
        <taxon>Mesitornithidae</taxon>
        <taxon>Mesitornis</taxon>
    </lineage>
</organism>
<keyword evidence="2" id="KW-1185">Reference proteome</keyword>
<dbReference type="EMBL" id="KK819972">
    <property type="protein sequence ID" value="KFQ39687.1"/>
    <property type="molecule type" value="Genomic_DNA"/>
</dbReference>
<reference evidence="1 2" key="1">
    <citation type="submission" date="2014-04" db="EMBL/GenBank/DDBJ databases">
        <title>Genome evolution of avian class.</title>
        <authorList>
            <person name="Zhang G."/>
            <person name="Li C."/>
        </authorList>
    </citation>
    <scope>NUCLEOTIDE SEQUENCE [LARGE SCALE GENOMIC DNA]</scope>
    <source>
        <strain evidence="1">BGI_N332</strain>
    </source>
</reference>
<accession>A0A091RK74</accession>
<dbReference type="Proteomes" id="UP000053369">
    <property type="component" value="Unassembled WGS sequence"/>
</dbReference>
<evidence type="ECO:0000313" key="1">
    <source>
        <dbReference type="EMBL" id="KFQ39687.1"/>
    </source>
</evidence>